<gene>
    <name evidence="1" type="ORF">A4R43_36640</name>
</gene>
<reference evidence="1 2" key="1">
    <citation type="submission" date="2016-04" db="EMBL/GenBank/DDBJ databases">
        <title>Complete genome sequence and analysis of deep-sea sediment isolate, Amycolatopsis sp. WP1.</title>
        <authorList>
            <person name="Wang H."/>
            <person name="Chen S."/>
            <person name="Wu Q."/>
        </authorList>
    </citation>
    <scope>NUCLEOTIDE SEQUENCE [LARGE SCALE GENOMIC DNA]</scope>
    <source>
        <strain evidence="1 2">WP1</strain>
    </source>
</reference>
<proteinExistence type="predicted"/>
<name>A0A344LGX5_9PSEU</name>
<evidence type="ECO:0000313" key="2">
    <source>
        <dbReference type="Proteomes" id="UP000250434"/>
    </source>
</evidence>
<dbReference type="Proteomes" id="UP000250434">
    <property type="component" value="Chromosome"/>
</dbReference>
<protein>
    <submittedName>
        <fullName evidence="1">Uncharacterized protein</fullName>
    </submittedName>
</protein>
<keyword evidence="2" id="KW-1185">Reference proteome</keyword>
<accession>A0A344LGX5</accession>
<sequence>MINVKCHDYTDHPAGTVHSFTEQEAARLLETVSCEDFENGPRCVKAALDQETWCTCPRGASGPTRSEFDVYGTGDRG</sequence>
<evidence type="ECO:0000313" key="1">
    <source>
        <dbReference type="EMBL" id="AXB47299.1"/>
    </source>
</evidence>
<organism evidence="1 2">
    <name type="scientific">Amycolatopsis albispora</name>
    <dbReference type="NCBI Taxonomy" id="1804986"/>
    <lineage>
        <taxon>Bacteria</taxon>
        <taxon>Bacillati</taxon>
        <taxon>Actinomycetota</taxon>
        <taxon>Actinomycetes</taxon>
        <taxon>Pseudonocardiales</taxon>
        <taxon>Pseudonocardiaceae</taxon>
        <taxon>Amycolatopsis</taxon>
    </lineage>
</organism>
<dbReference type="AlphaFoldDB" id="A0A344LGX5"/>
<dbReference type="RefSeq" id="WP_113696354.1">
    <property type="nucleotide sequence ID" value="NZ_CP015163.1"/>
</dbReference>
<dbReference type="EMBL" id="CP015163">
    <property type="protein sequence ID" value="AXB47299.1"/>
    <property type="molecule type" value="Genomic_DNA"/>
</dbReference>
<dbReference type="KEGG" id="aab:A4R43_36640"/>